<dbReference type="GO" id="GO:0000900">
    <property type="term" value="F:mRNA regulatory element binding translation repressor activity"/>
    <property type="evidence" value="ECO:0007669"/>
    <property type="project" value="TreeGrafter"/>
</dbReference>
<evidence type="ECO:0000256" key="6">
    <source>
        <dbReference type="ARBA" id="ARBA00058170"/>
    </source>
</evidence>
<dbReference type="Gene3D" id="4.10.640.40">
    <property type="entry name" value="Cytoplasmic polyadenylation element-binding protein, ZZ domain"/>
    <property type="match status" value="1"/>
</dbReference>
<keyword evidence="13" id="KW-1185">Reference proteome</keyword>
<feature type="non-terminal residue" evidence="12">
    <location>
        <position position="397"/>
    </location>
</feature>
<dbReference type="FunFam" id="3.30.70.330:FF:001423">
    <property type="entry name" value="Feminization Of Germline"/>
    <property type="match status" value="1"/>
</dbReference>
<feature type="region of interest" description="Disordered" evidence="10">
    <location>
        <begin position="1"/>
        <end position="50"/>
    </location>
</feature>
<evidence type="ECO:0000259" key="11">
    <source>
        <dbReference type="PROSITE" id="PS50102"/>
    </source>
</evidence>
<dbReference type="Gene3D" id="3.30.70.330">
    <property type="match status" value="2"/>
</dbReference>
<dbReference type="GO" id="GO:0045202">
    <property type="term" value="C:synapse"/>
    <property type="evidence" value="ECO:0007669"/>
    <property type="project" value="TreeGrafter"/>
</dbReference>
<dbReference type="CDD" id="cd19757">
    <property type="entry name" value="Bbox1"/>
    <property type="match status" value="1"/>
</dbReference>
<dbReference type="Pfam" id="PF16366">
    <property type="entry name" value="CEBP_ZZ"/>
    <property type="match status" value="1"/>
</dbReference>
<comment type="caution">
    <text evidence="12">The sequence shown here is derived from an EMBL/GenBank/DDBJ whole genome shotgun (WGS) entry which is preliminary data.</text>
</comment>
<evidence type="ECO:0000313" key="13">
    <source>
        <dbReference type="Proteomes" id="UP001328107"/>
    </source>
</evidence>
<feature type="compositionally biased region" description="Low complexity" evidence="10">
    <location>
        <begin position="29"/>
        <end position="38"/>
    </location>
</feature>
<gene>
    <name evidence="12" type="ORF">PMAYCL1PPCAC_13284</name>
</gene>
<evidence type="ECO:0000256" key="3">
    <source>
        <dbReference type="ARBA" id="ARBA00022782"/>
    </source>
</evidence>
<dbReference type="SMART" id="SM00360">
    <property type="entry name" value="RRM"/>
    <property type="match status" value="2"/>
</dbReference>
<sequence>RSSDWDLQQTDRTPPGDSDEDEDEEGRSESWSDSSSHSLHGDSHHPMLSNQHLPVIDDKYMEYYEFLSDGFNKLLKEVEEHRSSLPSWMLNAGDIKCGADLESIFSRFARSRRGSSAPMSSFECGEKSGLGCSALKPKLYHQHNPGPEIYSRKVFVGGLPVDVDEDELQQTFSPFGHVTIDWPNKQMNGQVGAPDRSFPPKGYVFLIFQYELSVRKLVEACHCEEEKLFFSISSPMNPQKLVQIRSWKLADADYIVDVNMPINPRRVIFVGGVPRPIRAVELAHIMDKLYGSVVCAGIDTDLEYKYPKGAGRVAFTNEASFIRAITDRYAQLSHGEQRVRVEMKPYVLDDQPCDECDGTIARHAPFFCPHLECLQYYCETCWTDLHACPTREHHKPL</sequence>
<dbReference type="PROSITE" id="PS50102">
    <property type="entry name" value="RRM"/>
    <property type="match status" value="2"/>
</dbReference>
<evidence type="ECO:0000256" key="4">
    <source>
        <dbReference type="ARBA" id="ARBA00022871"/>
    </source>
</evidence>
<dbReference type="InterPro" id="IPR035979">
    <property type="entry name" value="RBD_domain_sf"/>
</dbReference>
<evidence type="ECO:0000256" key="9">
    <source>
        <dbReference type="PROSITE-ProRule" id="PRU00176"/>
    </source>
</evidence>
<keyword evidence="4" id="KW-0744">Spermatogenesis</keyword>
<keyword evidence="1" id="KW-0217">Developmental protein</keyword>
<dbReference type="InterPro" id="IPR000504">
    <property type="entry name" value="RRM_dom"/>
</dbReference>
<comment type="function">
    <text evidence="6">Cytoplasmic polyadenylation element binding protein that binds to and regulates the translation of specific mRNAs. Essential for progression through meiosis. Involved in spermatogenesis.</text>
</comment>
<dbReference type="CDD" id="cd12726">
    <property type="entry name" value="RRM2_CPEB2_like"/>
    <property type="match status" value="1"/>
</dbReference>
<dbReference type="GO" id="GO:0003730">
    <property type="term" value="F:mRNA 3'-UTR binding"/>
    <property type="evidence" value="ECO:0007669"/>
    <property type="project" value="InterPro"/>
</dbReference>
<proteinExistence type="predicted"/>
<reference evidence="13" key="1">
    <citation type="submission" date="2022-10" db="EMBL/GenBank/DDBJ databases">
        <title>Genome assembly of Pristionchus species.</title>
        <authorList>
            <person name="Yoshida K."/>
            <person name="Sommer R.J."/>
        </authorList>
    </citation>
    <scope>NUCLEOTIDE SEQUENCE [LARGE SCALE GENOMIC DNA]</scope>
    <source>
        <strain evidence="13">RS5460</strain>
    </source>
</reference>
<evidence type="ECO:0000313" key="12">
    <source>
        <dbReference type="EMBL" id="GMR43089.1"/>
    </source>
</evidence>
<dbReference type="GO" id="GO:2000766">
    <property type="term" value="P:negative regulation of cytoplasmic translation"/>
    <property type="evidence" value="ECO:0007669"/>
    <property type="project" value="TreeGrafter"/>
</dbReference>
<dbReference type="GO" id="GO:0005737">
    <property type="term" value="C:cytoplasm"/>
    <property type="evidence" value="ECO:0007669"/>
    <property type="project" value="TreeGrafter"/>
</dbReference>
<dbReference type="InterPro" id="IPR012677">
    <property type="entry name" value="Nucleotide-bd_a/b_plait_sf"/>
</dbReference>
<protein>
    <recommendedName>
        <fullName evidence="8">Cytoplasmic polyadenylation element-binding protein 1</fullName>
    </recommendedName>
</protein>
<dbReference type="SUPFAM" id="SSF54928">
    <property type="entry name" value="RNA-binding domain, RBD"/>
    <property type="match status" value="1"/>
</dbReference>
<dbReference type="PANTHER" id="PTHR12566:SF12">
    <property type="entry name" value="TRANSLATIONAL REGULATOR ORB2"/>
    <property type="match status" value="1"/>
</dbReference>
<dbReference type="GO" id="GO:0008135">
    <property type="term" value="F:translation factor activity, RNA binding"/>
    <property type="evidence" value="ECO:0007669"/>
    <property type="project" value="TreeGrafter"/>
</dbReference>
<feature type="domain" description="RRM" evidence="11">
    <location>
        <begin position="266"/>
        <end position="346"/>
    </location>
</feature>
<dbReference type="GO" id="GO:0005634">
    <property type="term" value="C:nucleus"/>
    <property type="evidence" value="ECO:0007669"/>
    <property type="project" value="TreeGrafter"/>
</dbReference>
<feature type="compositionally biased region" description="Acidic residues" evidence="10">
    <location>
        <begin position="17"/>
        <end position="26"/>
    </location>
</feature>
<dbReference type="AlphaFoldDB" id="A0AAN4ZNF2"/>
<dbReference type="FunFam" id="4.10.640.40:FF:000001">
    <property type="entry name" value="Cytoplasmic polyadenylation element-binding 2 isoform X2"/>
    <property type="match status" value="1"/>
</dbReference>
<dbReference type="GO" id="GO:0030154">
    <property type="term" value="P:cell differentiation"/>
    <property type="evidence" value="ECO:0007669"/>
    <property type="project" value="UniProtKB-KW"/>
</dbReference>
<dbReference type="InterPro" id="IPR038446">
    <property type="entry name" value="CEBP_ZZ_sf"/>
</dbReference>
<dbReference type="GO" id="GO:0007283">
    <property type="term" value="P:spermatogenesis"/>
    <property type="evidence" value="ECO:0007669"/>
    <property type="project" value="UniProtKB-KW"/>
</dbReference>
<dbReference type="GO" id="GO:0043022">
    <property type="term" value="F:ribosome binding"/>
    <property type="evidence" value="ECO:0007669"/>
    <property type="project" value="TreeGrafter"/>
</dbReference>
<dbReference type="EMBL" id="BTRK01000003">
    <property type="protein sequence ID" value="GMR43089.1"/>
    <property type="molecule type" value="Genomic_DNA"/>
</dbReference>
<feature type="compositionally biased region" description="Polar residues" evidence="10">
    <location>
        <begin position="1"/>
        <end position="12"/>
    </location>
</feature>
<evidence type="ECO:0000256" key="2">
    <source>
        <dbReference type="ARBA" id="ARBA00022737"/>
    </source>
</evidence>
<feature type="non-terminal residue" evidence="12">
    <location>
        <position position="1"/>
    </location>
</feature>
<evidence type="ECO:0000256" key="7">
    <source>
        <dbReference type="ARBA" id="ARBA00065903"/>
    </source>
</evidence>
<dbReference type="PANTHER" id="PTHR12566">
    <property type="entry name" value="CYTOPLASMIC POLYADENYLATION ELEMENT BINDING PROTEIN CPEB"/>
    <property type="match status" value="1"/>
</dbReference>
<dbReference type="CDD" id="cd12724">
    <property type="entry name" value="RRM1_CPEB2_like"/>
    <property type="match status" value="1"/>
</dbReference>
<keyword evidence="3" id="KW-0221">Differentiation</keyword>
<keyword evidence="2" id="KW-0677">Repeat</keyword>
<keyword evidence="5 9" id="KW-0694">RNA-binding</keyword>
<comment type="subunit">
    <text evidence="7">Interacts with fbf-1.</text>
</comment>
<dbReference type="Proteomes" id="UP001328107">
    <property type="component" value="Unassembled WGS sequence"/>
</dbReference>
<evidence type="ECO:0000256" key="8">
    <source>
        <dbReference type="ARBA" id="ARBA00070028"/>
    </source>
</evidence>
<dbReference type="InterPro" id="IPR032296">
    <property type="entry name" value="CEBP_ZZ"/>
</dbReference>
<evidence type="ECO:0000256" key="5">
    <source>
        <dbReference type="ARBA" id="ARBA00022884"/>
    </source>
</evidence>
<evidence type="ECO:0000256" key="10">
    <source>
        <dbReference type="SAM" id="MobiDB-lite"/>
    </source>
</evidence>
<feature type="domain" description="RRM" evidence="11">
    <location>
        <begin position="152"/>
        <end position="254"/>
    </location>
</feature>
<organism evidence="12 13">
    <name type="scientific">Pristionchus mayeri</name>
    <dbReference type="NCBI Taxonomy" id="1317129"/>
    <lineage>
        <taxon>Eukaryota</taxon>
        <taxon>Metazoa</taxon>
        <taxon>Ecdysozoa</taxon>
        <taxon>Nematoda</taxon>
        <taxon>Chromadorea</taxon>
        <taxon>Rhabditida</taxon>
        <taxon>Rhabditina</taxon>
        <taxon>Diplogasteromorpha</taxon>
        <taxon>Diplogasteroidea</taxon>
        <taxon>Neodiplogasteridae</taxon>
        <taxon>Pristionchus</taxon>
    </lineage>
</organism>
<dbReference type="GO" id="GO:0043005">
    <property type="term" value="C:neuron projection"/>
    <property type="evidence" value="ECO:0007669"/>
    <property type="project" value="TreeGrafter"/>
</dbReference>
<name>A0AAN4ZNF2_9BILA</name>
<evidence type="ECO:0000256" key="1">
    <source>
        <dbReference type="ARBA" id="ARBA00022473"/>
    </source>
</evidence>
<dbReference type="Pfam" id="PF16367">
    <property type="entry name" value="RRM_7"/>
    <property type="match status" value="1"/>
</dbReference>
<accession>A0AAN4ZNF2</accession>
<dbReference type="InterPro" id="IPR034819">
    <property type="entry name" value="CPEB"/>
</dbReference>